<evidence type="ECO:0000313" key="1">
    <source>
        <dbReference type="EMBL" id="RBP03520.1"/>
    </source>
</evidence>
<proteinExistence type="predicted"/>
<comment type="caution">
    <text evidence="1">The sequence shown here is derived from an EMBL/GenBank/DDBJ whole genome shotgun (WGS) entry which is preliminary data.</text>
</comment>
<protein>
    <submittedName>
        <fullName evidence="1">Uncharacterized protein</fullName>
    </submittedName>
</protein>
<gene>
    <name evidence="1" type="ORF">DFR50_1436</name>
</gene>
<dbReference type="Proteomes" id="UP000253529">
    <property type="component" value="Unassembled WGS sequence"/>
</dbReference>
<evidence type="ECO:0000313" key="2">
    <source>
        <dbReference type="Proteomes" id="UP000253529"/>
    </source>
</evidence>
<dbReference type="EMBL" id="QNRK01000043">
    <property type="protein sequence ID" value="RBP03520.1"/>
    <property type="molecule type" value="Genomic_DNA"/>
</dbReference>
<dbReference type="AlphaFoldDB" id="A0A366EPB0"/>
<dbReference type="RefSeq" id="WP_113892651.1">
    <property type="nucleotide sequence ID" value="NZ_QNRK01000043.1"/>
</dbReference>
<accession>A0A366EPB0</accession>
<reference evidence="1 2" key="1">
    <citation type="submission" date="2018-06" db="EMBL/GenBank/DDBJ databases">
        <title>Genomic Encyclopedia of Type Strains, Phase IV (KMG-IV): sequencing the most valuable type-strain genomes for metagenomic binning, comparative biology and taxonomic classification.</title>
        <authorList>
            <person name="Goeker M."/>
        </authorList>
    </citation>
    <scope>NUCLEOTIDE SEQUENCE [LARGE SCALE GENOMIC DNA]</scope>
    <source>
        <strain evidence="1 2">DSM 24875</strain>
    </source>
</reference>
<keyword evidence="2" id="KW-1185">Reference proteome</keyword>
<organism evidence="1 2">
    <name type="scientific">Roseiarcus fermentans</name>
    <dbReference type="NCBI Taxonomy" id="1473586"/>
    <lineage>
        <taxon>Bacteria</taxon>
        <taxon>Pseudomonadati</taxon>
        <taxon>Pseudomonadota</taxon>
        <taxon>Alphaproteobacteria</taxon>
        <taxon>Hyphomicrobiales</taxon>
        <taxon>Roseiarcaceae</taxon>
        <taxon>Roseiarcus</taxon>
    </lineage>
</organism>
<sequence>MHLYDFEVLWEGAVVSAERSVRLVDPRAAWPVVERLARRHDQAGCKIRVKDESGRIVILTGVVSVLRHARKLAA</sequence>
<dbReference type="OrthoDB" id="8239409at2"/>
<name>A0A366EPB0_9HYPH</name>